<dbReference type="GO" id="GO:0005524">
    <property type="term" value="F:ATP binding"/>
    <property type="evidence" value="ECO:0007669"/>
    <property type="project" value="InterPro"/>
</dbReference>
<keyword evidence="2" id="KW-0645">Protease</keyword>
<dbReference type="Proteomes" id="UP000236333">
    <property type="component" value="Unassembled WGS sequence"/>
</dbReference>
<reference evidence="2 3" key="1">
    <citation type="journal article" date="2017" name="Mol. Biol. Evol.">
        <title>The 4-celled Tetrabaena socialis nuclear genome reveals the essential components for genetic control of cell number at the origin of multicellularity in the volvocine lineage.</title>
        <authorList>
            <person name="Featherston J."/>
            <person name="Arakaki Y."/>
            <person name="Hanschen E.R."/>
            <person name="Ferris P.J."/>
            <person name="Michod R.E."/>
            <person name="Olson B.J.S.C."/>
            <person name="Nozaki H."/>
            <person name="Durand P.M."/>
        </authorList>
    </citation>
    <scope>NUCLEOTIDE SEQUENCE [LARGE SCALE GENOMIC DNA]</scope>
    <source>
        <strain evidence="2 3">NIES-571</strain>
    </source>
</reference>
<dbReference type="GO" id="GO:0016887">
    <property type="term" value="F:ATP hydrolysis activity"/>
    <property type="evidence" value="ECO:0007669"/>
    <property type="project" value="InterPro"/>
</dbReference>
<dbReference type="GO" id="GO:0030163">
    <property type="term" value="P:protein catabolic process"/>
    <property type="evidence" value="ECO:0007669"/>
    <property type="project" value="InterPro"/>
</dbReference>
<gene>
    <name evidence="2" type="ORF">TSOC_011195</name>
</gene>
<dbReference type="AlphaFoldDB" id="A0A2J7ZRA1"/>
<name>A0A2J7ZRA1_9CHLO</name>
<evidence type="ECO:0000259" key="1">
    <source>
        <dbReference type="Pfam" id="PF00004"/>
    </source>
</evidence>
<keyword evidence="2" id="KW-0378">Hydrolase</keyword>
<dbReference type="InterPro" id="IPR003959">
    <property type="entry name" value="ATPase_AAA_core"/>
</dbReference>
<accession>A0A2J7ZRA1</accession>
<proteinExistence type="predicted"/>
<dbReference type="InterPro" id="IPR027065">
    <property type="entry name" value="Lon_Prtase"/>
</dbReference>
<dbReference type="Gene3D" id="1.10.8.60">
    <property type="match status" value="1"/>
</dbReference>
<sequence>MMRPDSRKRVHPAVEEYGQAEIEFFRSQTRSVRRKILATEDKVAEYNDESIPVRFKVILSDMSDHVKAIAVRRLQHLANMDDRGGEYLKVVNWVETMCRLPIGKYCSLPVTIQSPADEIAGFVKSISDRLDAAVYGHTECKDHILRILCQWIINPVAKGMVIGIQGAAGVGKTSLVKEGICAALGMPFAFIPLGGASDGSFLEGHSYTYEGAIPGKMVDVIIRAKCMNPVLFFDETDKISTSSRGQEITNILIHLTDSSQNDSFSDRYFSDIAFDFSRSLMIFSFNDASCISPILLDRMTIINANGYNAADKLKIATRHLIPEILKEFSMEPDSVVFGDGLLRHIIEATEGEEGVRNLKRSLHKIISNVNLQRIMNAKPLPCVLSKEEVDRFMGPTKVPCMMHSAMYV</sequence>
<dbReference type="GO" id="GO:0006508">
    <property type="term" value="P:proteolysis"/>
    <property type="evidence" value="ECO:0007669"/>
    <property type="project" value="UniProtKB-KW"/>
</dbReference>
<dbReference type="SUPFAM" id="SSF52540">
    <property type="entry name" value="P-loop containing nucleoside triphosphate hydrolases"/>
    <property type="match status" value="1"/>
</dbReference>
<protein>
    <submittedName>
        <fullName evidence="2">Lon protease</fullName>
    </submittedName>
</protein>
<dbReference type="GO" id="GO:0004176">
    <property type="term" value="F:ATP-dependent peptidase activity"/>
    <property type="evidence" value="ECO:0007669"/>
    <property type="project" value="InterPro"/>
</dbReference>
<feature type="domain" description="ATPase AAA-type core" evidence="1">
    <location>
        <begin position="165"/>
        <end position="302"/>
    </location>
</feature>
<keyword evidence="3" id="KW-1185">Reference proteome</keyword>
<dbReference type="Pfam" id="PF00004">
    <property type="entry name" value="AAA"/>
    <property type="match status" value="1"/>
</dbReference>
<organism evidence="2 3">
    <name type="scientific">Tetrabaena socialis</name>
    <dbReference type="NCBI Taxonomy" id="47790"/>
    <lineage>
        <taxon>Eukaryota</taxon>
        <taxon>Viridiplantae</taxon>
        <taxon>Chlorophyta</taxon>
        <taxon>core chlorophytes</taxon>
        <taxon>Chlorophyceae</taxon>
        <taxon>CS clade</taxon>
        <taxon>Chlamydomonadales</taxon>
        <taxon>Tetrabaenaceae</taxon>
        <taxon>Tetrabaena</taxon>
    </lineage>
</organism>
<dbReference type="InterPro" id="IPR027417">
    <property type="entry name" value="P-loop_NTPase"/>
</dbReference>
<dbReference type="OrthoDB" id="565166at2759"/>
<dbReference type="Gene3D" id="3.40.50.300">
    <property type="entry name" value="P-loop containing nucleotide triphosphate hydrolases"/>
    <property type="match status" value="1"/>
</dbReference>
<dbReference type="GO" id="GO:0004252">
    <property type="term" value="F:serine-type endopeptidase activity"/>
    <property type="evidence" value="ECO:0007669"/>
    <property type="project" value="InterPro"/>
</dbReference>
<evidence type="ECO:0000313" key="3">
    <source>
        <dbReference type="Proteomes" id="UP000236333"/>
    </source>
</evidence>
<evidence type="ECO:0000313" key="2">
    <source>
        <dbReference type="EMBL" id="PNH02801.1"/>
    </source>
</evidence>
<comment type="caution">
    <text evidence="2">The sequence shown here is derived from an EMBL/GenBank/DDBJ whole genome shotgun (WGS) entry which is preliminary data.</text>
</comment>
<dbReference type="PANTHER" id="PTHR10046">
    <property type="entry name" value="ATP DEPENDENT LON PROTEASE FAMILY MEMBER"/>
    <property type="match status" value="1"/>
</dbReference>
<dbReference type="EMBL" id="PGGS01000593">
    <property type="protein sequence ID" value="PNH02801.1"/>
    <property type="molecule type" value="Genomic_DNA"/>
</dbReference>